<dbReference type="InterPro" id="IPR051311">
    <property type="entry name" value="DedA_domain"/>
</dbReference>
<evidence type="ECO:0000256" key="5">
    <source>
        <dbReference type="ARBA" id="ARBA00022989"/>
    </source>
</evidence>
<dbReference type="GO" id="GO:0005886">
    <property type="term" value="C:plasma membrane"/>
    <property type="evidence" value="ECO:0007669"/>
    <property type="project" value="UniProtKB-SubCell"/>
</dbReference>
<organism evidence="9 10">
    <name type="scientific">Priestia koreensis</name>
    <dbReference type="NCBI Taxonomy" id="284581"/>
    <lineage>
        <taxon>Bacteria</taxon>
        <taxon>Bacillati</taxon>
        <taxon>Bacillota</taxon>
        <taxon>Bacilli</taxon>
        <taxon>Bacillales</taxon>
        <taxon>Bacillaceae</taxon>
        <taxon>Priestia</taxon>
    </lineage>
</organism>
<evidence type="ECO:0000256" key="6">
    <source>
        <dbReference type="ARBA" id="ARBA00023136"/>
    </source>
</evidence>
<feature type="transmembrane region" description="Helical" evidence="7">
    <location>
        <begin position="56"/>
        <end position="79"/>
    </location>
</feature>
<dbReference type="RefSeq" id="WP_053403416.1">
    <property type="nucleotide sequence ID" value="NZ_LILC01000033.1"/>
</dbReference>
<dbReference type="InterPro" id="IPR032816">
    <property type="entry name" value="VTT_dom"/>
</dbReference>
<proteinExistence type="inferred from homology"/>
<evidence type="ECO:0000256" key="2">
    <source>
        <dbReference type="ARBA" id="ARBA00010792"/>
    </source>
</evidence>
<comment type="caution">
    <text evidence="9">The sequence shown here is derived from an EMBL/GenBank/DDBJ whole genome shotgun (WGS) entry which is preliminary data.</text>
</comment>
<dbReference type="PATRIC" id="fig|284581.3.peg.2706"/>
<evidence type="ECO:0000259" key="8">
    <source>
        <dbReference type="Pfam" id="PF09335"/>
    </source>
</evidence>
<keyword evidence="3" id="KW-1003">Cell membrane</keyword>
<dbReference type="PANTHER" id="PTHR42709">
    <property type="entry name" value="ALKALINE PHOSPHATASE LIKE PROTEIN"/>
    <property type="match status" value="1"/>
</dbReference>
<keyword evidence="10" id="KW-1185">Reference proteome</keyword>
<keyword evidence="4 7" id="KW-0812">Transmembrane</keyword>
<feature type="transmembrane region" description="Helical" evidence="7">
    <location>
        <begin position="20"/>
        <end position="50"/>
    </location>
</feature>
<feature type="domain" description="VTT" evidence="8">
    <location>
        <begin position="38"/>
        <end position="163"/>
    </location>
</feature>
<comment type="similarity">
    <text evidence="2">Belongs to the DedA family.</text>
</comment>
<dbReference type="Proteomes" id="UP000037558">
    <property type="component" value="Unassembled WGS sequence"/>
</dbReference>
<evidence type="ECO:0000313" key="10">
    <source>
        <dbReference type="Proteomes" id="UP000037558"/>
    </source>
</evidence>
<evidence type="ECO:0000256" key="1">
    <source>
        <dbReference type="ARBA" id="ARBA00004651"/>
    </source>
</evidence>
<protein>
    <submittedName>
        <fullName evidence="9">Alkaline phosphatase</fullName>
    </submittedName>
</protein>
<evidence type="ECO:0000313" key="9">
    <source>
        <dbReference type="EMBL" id="KOO40421.1"/>
    </source>
</evidence>
<gene>
    <name evidence="9" type="ORF">AMD01_20980</name>
</gene>
<keyword evidence="5 7" id="KW-1133">Transmembrane helix</keyword>
<evidence type="ECO:0000256" key="3">
    <source>
        <dbReference type="ARBA" id="ARBA00022475"/>
    </source>
</evidence>
<keyword evidence="6 7" id="KW-0472">Membrane</keyword>
<evidence type="ECO:0000256" key="4">
    <source>
        <dbReference type="ARBA" id="ARBA00022692"/>
    </source>
</evidence>
<accession>A0A0M0KNI7</accession>
<dbReference type="OrthoDB" id="9813426at2"/>
<dbReference type="AlphaFoldDB" id="A0A0M0KNI7"/>
<dbReference type="PANTHER" id="PTHR42709:SF6">
    <property type="entry name" value="UNDECAPRENYL PHOSPHATE TRANSPORTER A"/>
    <property type="match status" value="1"/>
</dbReference>
<feature type="transmembrane region" description="Helical" evidence="7">
    <location>
        <begin position="176"/>
        <end position="197"/>
    </location>
</feature>
<sequence>MLHQLMNSLDHSVTHGISYLGIWGIFLGMLLESACIPLPSEVIMLFGGFLVSNGHLSFWSVALAGILGNLVGSVIIYWVGRTGGRSFIKTYGKYVLLNQKHVEKAEEWFSKYGSAAVFWGRILPVIRTFISLPAGMATMNATKFTLFTLLGCIPWNITLVYLGMKLGQNWETAQAFIKPFTYFIAIAIIILILWVIFKRIKANKKVND</sequence>
<reference evidence="10" key="1">
    <citation type="submission" date="2015-08" db="EMBL/GenBank/DDBJ databases">
        <title>Fjat-14210 dsm16467.</title>
        <authorList>
            <person name="Liu B."/>
            <person name="Wang J."/>
            <person name="Zhu Y."/>
            <person name="Liu G."/>
            <person name="Chen Q."/>
            <person name="Chen Z."/>
            <person name="Lan J."/>
            <person name="Che J."/>
            <person name="Ge C."/>
            <person name="Shi H."/>
            <person name="Pan Z."/>
            <person name="Liu X."/>
        </authorList>
    </citation>
    <scope>NUCLEOTIDE SEQUENCE [LARGE SCALE GENOMIC DNA]</scope>
    <source>
        <strain evidence="10">DSM 16467</strain>
    </source>
</reference>
<evidence type="ECO:0000256" key="7">
    <source>
        <dbReference type="SAM" id="Phobius"/>
    </source>
</evidence>
<feature type="transmembrane region" description="Helical" evidence="7">
    <location>
        <begin position="144"/>
        <end position="164"/>
    </location>
</feature>
<dbReference type="Pfam" id="PF09335">
    <property type="entry name" value="VTT_dom"/>
    <property type="match status" value="1"/>
</dbReference>
<dbReference type="STRING" id="284581.AMD01_20980"/>
<name>A0A0M0KNI7_9BACI</name>
<dbReference type="EMBL" id="LILC01000033">
    <property type="protein sequence ID" value="KOO40421.1"/>
    <property type="molecule type" value="Genomic_DNA"/>
</dbReference>
<comment type="subcellular location">
    <subcellularLocation>
        <location evidence="1">Cell membrane</location>
        <topology evidence="1">Multi-pass membrane protein</topology>
    </subcellularLocation>
</comment>